<dbReference type="AlphaFoldDB" id="A0A179HJ62"/>
<gene>
    <name evidence="1" type="ORF">VFPFJ_05922</name>
</gene>
<evidence type="ECO:0000313" key="1">
    <source>
        <dbReference type="EMBL" id="OAQ89510.1"/>
    </source>
</evidence>
<dbReference type="Proteomes" id="UP000078340">
    <property type="component" value="Unassembled WGS sequence"/>
</dbReference>
<protein>
    <submittedName>
        <fullName evidence="1">Uncharacterized protein</fullName>
    </submittedName>
</protein>
<name>A0A179HJ62_PURLI</name>
<evidence type="ECO:0000313" key="2">
    <source>
        <dbReference type="Proteomes" id="UP000078340"/>
    </source>
</evidence>
<accession>A0A179HJ62</accession>
<sequence length="147" mass="16323">MRVESRRSDALEDTRRKGRLAWLRAWAEGACSMNTRAFHISPAQCTGGERGKHSMAARFSANASRMAFIVIFNGPYAGFGERNAVEGRQRGGVLQDLQSNQFAVPGQLKRLQFGQQIRLARRDRSPTTILGVVLKGEPEDKAAARYT</sequence>
<comment type="caution">
    <text evidence="1">The sequence shown here is derived from an EMBL/GenBank/DDBJ whole genome shotgun (WGS) entry which is preliminary data.</text>
</comment>
<dbReference type="EMBL" id="LSBI01000005">
    <property type="protein sequence ID" value="OAQ89510.1"/>
    <property type="molecule type" value="Genomic_DNA"/>
</dbReference>
<proteinExistence type="predicted"/>
<reference evidence="1 2" key="1">
    <citation type="submission" date="2016-02" db="EMBL/GenBank/DDBJ databases">
        <title>Biosynthesis of antibiotic leucinostatins and their inhibition on Phytophthora in bio-control Purpureocillium lilacinum.</title>
        <authorList>
            <person name="Wang G."/>
            <person name="Liu Z."/>
            <person name="Lin R."/>
            <person name="Li E."/>
            <person name="Mao Z."/>
            <person name="Ling J."/>
            <person name="Yin W."/>
            <person name="Xie B."/>
        </authorList>
    </citation>
    <scope>NUCLEOTIDE SEQUENCE [LARGE SCALE GENOMIC DNA]</scope>
    <source>
        <strain evidence="1">PLFJ-1</strain>
    </source>
</reference>
<organism evidence="1 2">
    <name type="scientific">Purpureocillium lilacinum</name>
    <name type="common">Paecilomyces lilacinus</name>
    <dbReference type="NCBI Taxonomy" id="33203"/>
    <lineage>
        <taxon>Eukaryota</taxon>
        <taxon>Fungi</taxon>
        <taxon>Dikarya</taxon>
        <taxon>Ascomycota</taxon>
        <taxon>Pezizomycotina</taxon>
        <taxon>Sordariomycetes</taxon>
        <taxon>Hypocreomycetidae</taxon>
        <taxon>Hypocreales</taxon>
        <taxon>Ophiocordycipitaceae</taxon>
        <taxon>Purpureocillium</taxon>
    </lineage>
</organism>